<dbReference type="eggNOG" id="COG4638">
    <property type="taxonomic scope" value="Bacteria"/>
</dbReference>
<keyword evidence="6" id="KW-0560">Oxidoreductase</keyword>
<evidence type="ECO:0000313" key="11">
    <source>
        <dbReference type="EMBL" id="ABQ79028.1"/>
    </source>
</evidence>
<dbReference type="PANTHER" id="PTHR43756:SF1">
    <property type="entry name" value="3-PHENYLPROPIONATE_CINNAMIC ACID DIOXYGENASE SUBUNIT ALPHA"/>
    <property type="match status" value="1"/>
</dbReference>
<keyword evidence="9" id="KW-0520">NAD</keyword>
<evidence type="ECO:0000256" key="8">
    <source>
        <dbReference type="ARBA" id="ARBA00023014"/>
    </source>
</evidence>
<dbReference type="Gene3D" id="3.90.380.10">
    <property type="entry name" value="Naphthalene 1,2-dioxygenase Alpha Subunit, Chain A, domain 1"/>
    <property type="match status" value="1"/>
</dbReference>
<dbReference type="GO" id="GO:0005506">
    <property type="term" value="F:iron ion binding"/>
    <property type="evidence" value="ECO:0007669"/>
    <property type="project" value="InterPro"/>
</dbReference>
<dbReference type="GO" id="GO:0051537">
    <property type="term" value="F:2 iron, 2 sulfur cluster binding"/>
    <property type="evidence" value="ECO:0007669"/>
    <property type="project" value="UniProtKB-KW"/>
</dbReference>
<dbReference type="Gene3D" id="2.102.10.10">
    <property type="entry name" value="Rieske [2Fe-2S] iron-sulphur domain"/>
    <property type="match status" value="1"/>
</dbReference>
<dbReference type="InterPro" id="IPR017941">
    <property type="entry name" value="Rieske_2Fe-2S"/>
</dbReference>
<evidence type="ECO:0000259" key="10">
    <source>
        <dbReference type="PROSITE" id="PS51296"/>
    </source>
</evidence>
<dbReference type="SUPFAM" id="SSF55961">
    <property type="entry name" value="Bet v1-like"/>
    <property type="match status" value="1"/>
</dbReference>
<dbReference type="InterPro" id="IPR015879">
    <property type="entry name" value="Ring_hydroxy_dOase_asu_C_dom"/>
</dbReference>
<dbReference type="SUPFAM" id="SSF50022">
    <property type="entry name" value="ISP domain"/>
    <property type="match status" value="1"/>
</dbReference>
<keyword evidence="4" id="KW-0058">Aromatic hydrocarbons catabolism</keyword>
<keyword evidence="3" id="KW-0479">Metal-binding</keyword>
<organism evidence="11">
    <name type="scientific">Pseudomonas putida (strain ATCC 700007 / DSM 6899 / JCM 31910 / BCRC 17059 / LMG 24140 / F1)</name>
    <dbReference type="NCBI Taxonomy" id="351746"/>
    <lineage>
        <taxon>Bacteria</taxon>
        <taxon>Pseudomonadati</taxon>
        <taxon>Pseudomonadota</taxon>
        <taxon>Gammaproteobacteria</taxon>
        <taxon>Pseudomonadales</taxon>
        <taxon>Pseudomonadaceae</taxon>
        <taxon>Pseudomonas</taxon>
    </lineage>
</organism>
<dbReference type="InterPro" id="IPR001663">
    <property type="entry name" value="Rng_hydr_dOase-A"/>
</dbReference>
<dbReference type="Pfam" id="PF00355">
    <property type="entry name" value="Rieske"/>
    <property type="match status" value="1"/>
</dbReference>
<dbReference type="Pfam" id="PF00848">
    <property type="entry name" value="Ring_hydroxyl_A"/>
    <property type="match status" value="1"/>
</dbReference>
<evidence type="ECO:0000256" key="2">
    <source>
        <dbReference type="ARBA" id="ARBA00022714"/>
    </source>
</evidence>
<dbReference type="PROSITE" id="PS00570">
    <property type="entry name" value="RING_HYDROXYL_ALPHA"/>
    <property type="match status" value="1"/>
</dbReference>
<dbReference type="InterPro" id="IPR015881">
    <property type="entry name" value="ARHD_Rieske_2Fe_2S"/>
</dbReference>
<evidence type="ECO:0000256" key="4">
    <source>
        <dbReference type="ARBA" id="ARBA00022797"/>
    </source>
</evidence>
<sequence length="434" mass="48968">MNNDKNLVEIDDENLLFRVARESFVSEEVLAEEYEKIFDRCWLYVGHTSEFKKPGDFVTRTVARRNLLVTMGTDRTINAFFNTCPHRGATVCRERSGNSKNFQCFYHGWVFGCDGNLKSQPGKERYCADFITGGAGNLVPVPRFDIYAGFCFVSFNAEVEPLPDYLAGAKEYLELVSKYSESGMGITTGTQEYAIRANWKLLVENSIDGYHAVSTHASYLDYLKNINDGFSGAKLEGKSTDLGNGHAVIEFSAPWGRPIASWVPIWGEEGKQEIDQIYARLVELHGAEMADRMAYKNRNLLIFPNLIINDIMAITVRTFYPQAPNYMHVNGWSLAPNEESDWARKYRLSNFLEFLGPGGFATPDDVEALESCQNGFSNYRLVPWSDISKGMGKETANYDDELQMRAFWTRWNQFIGGAPTPDSGVQYIPTIALA</sequence>
<protein>
    <submittedName>
        <fullName evidence="11">Ring hydroxylating dioxygenase, alpha subunit</fullName>
    </submittedName>
</protein>
<dbReference type="PANTHER" id="PTHR43756">
    <property type="entry name" value="CHOLINE MONOOXYGENASE, CHLOROPLASTIC"/>
    <property type="match status" value="1"/>
</dbReference>
<evidence type="ECO:0000256" key="1">
    <source>
        <dbReference type="ARBA" id="ARBA00008751"/>
    </source>
</evidence>
<dbReference type="CDD" id="cd08879">
    <property type="entry name" value="RHO_alpha_C_AntDO-like"/>
    <property type="match status" value="1"/>
</dbReference>
<reference evidence="11" key="1">
    <citation type="submission" date="2007-05" db="EMBL/GenBank/DDBJ databases">
        <title>Complete sequence of Pseudomonas putida F1.</title>
        <authorList>
            <consortium name="US DOE Joint Genome Institute"/>
            <person name="Copeland A."/>
            <person name="Lucas S."/>
            <person name="Lapidus A."/>
            <person name="Barry K."/>
            <person name="Detter J.C."/>
            <person name="Glavina del Rio T."/>
            <person name="Hammon N."/>
            <person name="Israni S."/>
            <person name="Dalin E."/>
            <person name="Tice H."/>
            <person name="Pitluck S."/>
            <person name="Chain P."/>
            <person name="Malfatti S."/>
            <person name="Shin M."/>
            <person name="Vergez L."/>
            <person name="Schmutz J."/>
            <person name="Larimer F."/>
            <person name="Land M."/>
            <person name="Hauser L."/>
            <person name="Kyrpides N."/>
            <person name="Lykidis A."/>
            <person name="Parales R."/>
            <person name="Richardson P."/>
        </authorList>
    </citation>
    <scope>NUCLEOTIDE SEQUENCE [LARGE SCALE GENOMIC DNA]</scope>
    <source>
        <strain evidence="11">F1</strain>
    </source>
</reference>
<keyword evidence="8" id="KW-0411">Iron-sulfur</keyword>
<dbReference type="PRINTS" id="PR00090">
    <property type="entry name" value="RNGDIOXGNASE"/>
</dbReference>
<comment type="similarity">
    <text evidence="1">Belongs to the bacterial ring-hydroxylating dioxygenase alpha subunit family.</text>
</comment>
<dbReference type="PROSITE" id="PS51296">
    <property type="entry name" value="RIESKE"/>
    <property type="match status" value="1"/>
</dbReference>
<evidence type="ECO:0000256" key="7">
    <source>
        <dbReference type="ARBA" id="ARBA00023004"/>
    </source>
</evidence>
<proteinExistence type="inferred from homology"/>
<dbReference type="SMR" id="A5W4G8"/>
<accession>A5W4G8</accession>
<gene>
    <name evidence="11" type="ordered locus">Pput_2898</name>
</gene>
<dbReference type="CDD" id="cd03469">
    <property type="entry name" value="Rieske_RO_Alpha_N"/>
    <property type="match status" value="1"/>
</dbReference>
<keyword evidence="7" id="KW-0408">Iron</keyword>
<evidence type="ECO:0000256" key="6">
    <source>
        <dbReference type="ARBA" id="ARBA00023002"/>
    </source>
</evidence>
<keyword evidence="5 11" id="KW-0223">Dioxygenase</keyword>
<feature type="domain" description="Rieske" evidence="10">
    <location>
        <begin position="43"/>
        <end position="153"/>
    </location>
</feature>
<dbReference type="InterPro" id="IPR036922">
    <property type="entry name" value="Rieske_2Fe-2S_sf"/>
</dbReference>
<keyword evidence="2" id="KW-0001">2Fe-2S</keyword>
<dbReference type="EMBL" id="CP000712">
    <property type="protein sequence ID" value="ABQ79028.1"/>
    <property type="molecule type" value="Genomic_DNA"/>
</dbReference>
<dbReference type="HOGENOM" id="CLU_026244_4_0_6"/>
<dbReference type="KEGG" id="ppf:Pput_2898"/>
<evidence type="ECO:0000256" key="5">
    <source>
        <dbReference type="ARBA" id="ARBA00022964"/>
    </source>
</evidence>
<dbReference type="GO" id="GO:0051213">
    <property type="term" value="F:dioxygenase activity"/>
    <property type="evidence" value="ECO:0007669"/>
    <property type="project" value="UniProtKB-KW"/>
</dbReference>
<name>A5W4G8_PSEP1</name>
<evidence type="ECO:0000256" key="3">
    <source>
        <dbReference type="ARBA" id="ARBA00022723"/>
    </source>
</evidence>
<evidence type="ECO:0000256" key="9">
    <source>
        <dbReference type="ARBA" id="ARBA00023027"/>
    </source>
</evidence>
<dbReference type="AlphaFoldDB" id="A5W4G8"/>